<dbReference type="Proteomes" id="UP000256661">
    <property type="component" value="Unassembled WGS sequence"/>
</dbReference>
<feature type="domain" description="HTH tetR-type" evidence="2">
    <location>
        <begin position="9"/>
        <end position="36"/>
    </location>
</feature>
<evidence type="ECO:0000259" key="2">
    <source>
        <dbReference type="Pfam" id="PF00440"/>
    </source>
</evidence>
<dbReference type="InterPro" id="IPR009057">
    <property type="entry name" value="Homeodomain-like_sf"/>
</dbReference>
<dbReference type="InterPro" id="IPR001647">
    <property type="entry name" value="HTH_TetR"/>
</dbReference>
<name>A0A3D9SFT4_9ACTN</name>
<dbReference type="Pfam" id="PF00440">
    <property type="entry name" value="TetR_N"/>
    <property type="match status" value="1"/>
</dbReference>
<dbReference type="SUPFAM" id="SSF48498">
    <property type="entry name" value="Tetracyclin repressor-like, C-terminal domain"/>
    <property type="match status" value="1"/>
</dbReference>
<gene>
    <name evidence="3" type="ORF">DFJ69_0120</name>
</gene>
<dbReference type="SUPFAM" id="SSF46689">
    <property type="entry name" value="Homeodomain-like"/>
    <property type="match status" value="1"/>
</dbReference>
<comment type="caution">
    <text evidence="3">The sequence shown here is derived from an EMBL/GenBank/DDBJ whole genome shotgun (WGS) entry which is preliminary data.</text>
</comment>
<accession>A0A3D9SFT4</accession>
<sequence>MADDEGLVLDTATRLFAQLGYDAVTGRMIAEASGTDLGTSTKHDIYVAVMERTIRRRDAYLEPVLREFTPDADGLVRLVDGFLDFSLAHPEMPSLWMHRWLSDAQDLTDFDERFGAPWMREVAARVGRAVPPHVDADLTLWTAIWTINCFVQGGLLDAEGRRPSSDPRAQQRFREHLHLVLRLIATSRPAT</sequence>
<keyword evidence="1" id="KW-0238">DNA-binding</keyword>
<evidence type="ECO:0000256" key="1">
    <source>
        <dbReference type="ARBA" id="ARBA00023125"/>
    </source>
</evidence>
<dbReference type="AlphaFoldDB" id="A0A3D9SFT4"/>
<dbReference type="EMBL" id="QTTT01000001">
    <property type="protein sequence ID" value="REE94762.1"/>
    <property type="molecule type" value="Genomic_DNA"/>
</dbReference>
<dbReference type="InterPro" id="IPR036271">
    <property type="entry name" value="Tet_transcr_reg_TetR-rel_C_sf"/>
</dbReference>
<organism evidence="3 4">
    <name type="scientific">Thermomonospora umbrina</name>
    <dbReference type="NCBI Taxonomy" id="111806"/>
    <lineage>
        <taxon>Bacteria</taxon>
        <taxon>Bacillati</taxon>
        <taxon>Actinomycetota</taxon>
        <taxon>Actinomycetes</taxon>
        <taxon>Streptosporangiales</taxon>
        <taxon>Thermomonosporaceae</taxon>
        <taxon>Thermomonospora</taxon>
    </lineage>
</organism>
<dbReference type="Gene3D" id="1.10.357.10">
    <property type="entry name" value="Tetracycline Repressor, domain 2"/>
    <property type="match status" value="1"/>
</dbReference>
<evidence type="ECO:0000313" key="4">
    <source>
        <dbReference type="Proteomes" id="UP000256661"/>
    </source>
</evidence>
<proteinExistence type="predicted"/>
<reference evidence="3 4" key="1">
    <citation type="submission" date="2018-08" db="EMBL/GenBank/DDBJ databases">
        <title>Sequencing the genomes of 1000 actinobacteria strains.</title>
        <authorList>
            <person name="Klenk H.-P."/>
        </authorList>
    </citation>
    <scope>NUCLEOTIDE SEQUENCE [LARGE SCALE GENOMIC DNA]</scope>
    <source>
        <strain evidence="3 4">DSM 43927</strain>
    </source>
</reference>
<protein>
    <submittedName>
        <fullName evidence="3">TetR family transcriptional regulator</fullName>
    </submittedName>
</protein>
<dbReference type="GO" id="GO:0003677">
    <property type="term" value="F:DNA binding"/>
    <property type="evidence" value="ECO:0007669"/>
    <property type="project" value="UniProtKB-KW"/>
</dbReference>
<keyword evidence="4" id="KW-1185">Reference proteome</keyword>
<evidence type="ECO:0000313" key="3">
    <source>
        <dbReference type="EMBL" id="REE94762.1"/>
    </source>
</evidence>
<dbReference type="RefSeq" id="WP_170177493.1">
    <property type="nucleotide sequence ID" value="NZ_QTTT01000001.1"/>
</dbReference>